<gene>
    <name evidence="2" type="primary">DUSP6_0</name>
    <name evidence="1" type="synonym">DUSP6_3</name>
    <name evidence="2" type="ORF">CM83_21012</name>
    <name evidence="1" type="ORF">CM83_21020</name>
    <name evidence="3" type="ORF">g.27337</name>
</gene>
<dbReference type="EMBL" id="GDHC01012829">
    <property type="protein sequence ID" value="JAQ05800.1"/>
    <property type="molecule type" value="Transcribed_RNA"/>
</dbReference>
<sequence>MRNKWWTVKGCDGCTSTAEVCTHVRNLHSTPRTQIESLLQGLQQTAEILRMDGDAAVSHGTQRDVGADPDDAVMHPTSTALLAALAQPTTPLVEFYDAVSNASEAEGGRVVQWLHQRLLDCRPCSGLELQHMEAAICVAAPAAALVQKITHKYQQCLLEDLQTLDGVTGCSDQQLQLYEEVFTLYCEMFQTPLIARRYDSCVYGALLETLWRHCTSVWESGAVDAVQLVTFAQKIQAHGHPPHTNYSSWWYSTLVHPMHTSALDTLRHPFDTVVDTAVRTMYRAHSSRCVDAVFTTLVEAMQTQSAPLLALSVADGRVVNVVPITTTGGGVDANADAVVGFLPNTPGALAILRRLQQLCQNTSCADLQGDASTVLETTLQILSPTVGNLDRLLTLPLQVVRRLHTTP</sequence>
<reference evidence="2" key="2">
    <citation type="submission" date="2014-07" db="EMBL/GenBank/DDBJ databases">
        <authorList>
            <person name="Hull J."/>
        </authorList>
    </citation>
    <scope>NUCLEOTIDE SEQUENCE</scope>
</reference>
<protein>
    <submittedName>
        <fullName evidence="2">Dual specificity protein phosphatase 6</fullName>
    </submittedName>
</protein>
<reference evidence="3" key="3">
    <citation type="journal article" date="2016" name="Gigascience">
        <title>De novo construction of an expanded transcriptome assembly for the western tarnished plant bug, Lygus hesperus.</title>
        <authorList>
            <person name="Tassone E.E."/>
            <person name="Geib S.M."/>
            <person name="Hall B."/>
            <person name="Fabrick J.A."/>
            <person name="Brent C.S."/>
            <person name="Hull J.J."/>
        </authorList>
    </citation>
    <scope>NUCLEOTIDE SEQUENCE</scope>
</reference>
<proteinExistence type="predicted"/>
<organism evidence="2">
    <name type="scientific">Lygus hesperus</name>
    <name type="common">Western plant bug</name>
    <dbReference type="NCBI Taxonomy" id="30085"/>
    <lineage>
        <taxon>Eukaryota</taxon>
        <taxon>Metazoa</taxon>
        <taxon>Ecdysozoa</taxon>
        <taxon>Arthropoda</taxon>
        <taxon>Hexapoda</taxon>
        <taxon>Insecta</taxon>
        <taxon>Pterygota</taxon>
        <taxon>Neoptera</taxon>
        <taxon>Paraneoptera</taxon>
        <taxon>Hemiptera</taxon>
        <taxon>Heteroptera</taxon>
        <taxon>Panheteroptera</taxon>
        <taxon>Cimicomorpha</taxon>
        <taxon>Miridae</taxon>
        <taxon>Mirini</taxon>
        <taxon>Lygus</taxon>
    </lineage>
</organism>
<evidence type="ECO:0000313" key="3">
    <source>
        <dbReference type="EMBL" id="JAQ05800.1"/>
    </source>
</evidence>
<dbReference type="EMBL" id="GBHO01012725">
    <property type="protein sequence ID" value="JAG30879.1"/>
    <property type="molecule type" value="Transcribed_RNA"/>
</dbReference>
<evidence type="ECO:0000313" key="2">
    <source>
        <dbReference type="EMBL" id="JAG30881.1"/>
    </source>
</evidence>
<dbReference type="EMBL" id="GBHO01012723">
    <property type="protein sequence ID" value="JAG30881.1"/>
    <property type="molecule type" value="Transcribed_RNA"/>
</dbReference>
<name>A0A0A9YGX8_LYGHE</name>
<accession>A0A0A9YGX8</accession>
<reference evidence="2" key="1">
    <citation type="journal article" date="2014" name="PLoS ONE">
        <title>Transcriptome-Based Identification of ABC Transporters in the Western Tarnished Plant Bug Lygus hesperus.</title>
        <authorList>
            <person name="Hull J.J."/>
            <person name="Chaney K."/>
            <person name="Geib S.M."/>
            <person name="Fabrick J.A."/>
            <person name="Brent C.S."/>
            <person name="Walsh D."/>
            <person name="Lavine L.C."/>
        </authorList>
    </citation>
    <scope>NUCLEOTIDE SEQUENCE</scope>
</reference>
<dbReference type="AlphaFoldDB" id="A0A0A9YGX8"/>
<evidence type="ECO:0000313" key="1">
    <source>
        <dbReference type="EMBL" id="JAG30879.1"/>
    </source>
</evidence>